<name>A0A8J6F4I8_ELECQ</name>
<accession>A0A8J6F4I8</accession>
<protein>
    <submittedName>
        <fullName evidence="1">Uncharacterized protein</fullName>
    </submittedName>
</protein>
<sequence>MAPNMSQKCVVLEKKLNKSFIINKVCFCMLHIEAKQMAHILLEKYRGKMDFRLYSAATVPLYHSCWLHCTVMANRTTCKLSSACKKKMVTQTGRQAKV</sequence>
<organism evidence="1 2">
    <name type="scientific">Eleutherodactylus coqui</name>
    <name type="common">Puerto Rican coqui</name>
    <dbReference type="NCBI Taxonomy" id="57060"/>
    <lineage>
        <taxon>Eukaryota</taxon>
        <taxon>Metazoa</taxon>
        <taxon>Chordata</taxon>
        <taxon>Craniata</taxon>
        <taxon>Vertebrata</taxon>
        <taxon>Euteleostomi</taxon>
        <taxon>Amphibia</taxon>
        <taxon>Batrachia</taxon>
        <taxon>Anura</taxon>
        <taxon>Neobatrachia</taxon>
        <taxon>Hyloidea</taxon>
        <taxon>Eleutherodactylidae</taxon>
        <taxon>Eleutherodactylinae</taxon>
        <taxon>Eleutherodactylus</taxon>
        <taxon>Eleutherodactylus</taxon>
    </lineage>
</organism>
<dbReference type="EMBL" id="WNTK01000006">
    <property type="protein sequence ID" value="KAG9480984.1"/>
    <property type="molecule type" value="Genomic_DNA"/>
</dbReference>
<reference evidence="1" key="1">
    <citation type="thesis" date="2020" institute="ProQuest LLC" country="789 East Eisenhower Parkway, Ann Arbor, MI, USA">
        <title>Comparative Genomics and Chromosome Evolution.</title>
        <authorList>
            <person name="Mudd A.B."/>
        </authorList>
    </citation>
    <scope>NUCLEOTIDE SEQUENCE</scope>
    <source>
        <strain evidence="1">HN-11 Male</strain>
        <tissue evidence="1">Kidney and liver</tissue>
    </source>
</reference>
<proteinExistence type="predicted"/>
<dbReference type="Proteomes" id="UP000770717">
    <property type="component" value="Unassembled WGS sequence"/>
</dbReference>
<evidence type="ECO:0000313" key="1">
    <source>
        <dbReference type="EMBL" id="KAG9480984.1"/>
    </source>
</evidence>
<evidence type="ECO:0000313" key="2">
    <source>
        <dbReference type="Proteomes" id="UP000770717"/>
    </source>
</evidence>
<dbReference type="AlphaFoldDB" id="A0A8J6F4I8"/>
<gene>
    <name evidence="1" type="ORF">GDO78_010309</name>
</gene>
<comment type="caution">
    <text evidence="1">The sequence shown here is derived from an EMBL/GenBank/DDBJ whole genome shotgun (WGS) entry which is preliminary data.</text>
</comment>
<keyword evidence="2" id="KW-1185">Reference proteome</keyword>